<sequence length="102" mass="11750">MVSADSYNLESVTKINLLKCSETTKLFKAIRNNPENSEIHVYLEKGKKAGANVTESSVHFLPSRGFIELGRYVGEGSFVETFKLQDRPESFYQFYFWTKQLD</sequence>
<dbReference type="EMBL" id="JAACXV010011638">
    <property type="protein sequence ID" value="KAF7274998.1"/>
    <property type="molecule type" value="Genomic_DNA"/>
</dbReference>
<organism evidence="1 2">
    <name type="scientific">Rhynchophorus ferrugineus</name>
    <name type="common">Red palm weevil</name>
    <name type="synonym">Curculio ferrugineus</name>
    <dbReference type="NCBI Taxonomy" id="354439"/>
    <lineage>
        <taxon>Eukaryota</taxon>
        <taxon>Metazoa</taxon>
        <taxon>Ecdysozoa</taxon>
        <taxon>Arthropoda</taxon>
        <taxon>Hexapoda</taxon>
        <taxon>Insecta</taxon>
        <taxon>Pterygota</taxon>
        <taxon>Neoptera</taxon>
        <taxon>Endopterygota</taxon>
        <taxon>Coleoptera</taxon>
        <taxon>Polyphaga</taxon>
        <taxon>Cucujiformia</taxon>
        <taxon>Curculionidae</taxon>
        <taxon>Dryophthorinae</taxon>
        <taxon>Rhynchophorus</taxon>
    </lineage>
</organism>
<name>A0A834IAC0_RHYFE</name>
<dbReference type="AlphaFoldDB" id="A0A834IAC0"/>
<protein>
    <submittedName>
        <fullName evidence="1">Uncharacterized protein</fullName>
    </submittedName>
</protein>
<proteinExistence type="predicted"/>
<reference evidence="1" key="1">
    <citation type="submission" date="2020-08" db="EMBL/GenBank/DDBJ databases">
        <title>Genome sequencing and assembly of the red palm weevil Rhynchophorus ferrugineus.</title>
        <authorList>
            <person name="Dias G.B."/>
            <person name="Bergman C.M."/>
            <person name="Manee M."/>
        </authorList>
    </citation>
    <scope>NUCLEOTIDE SEQUENCE</scope>
    <source>
        <strain evidence="1">AA-2017</strain>
        <tissue evidence="1">Whole larva</tissue>
    </source>
</reference>
<gene>
    <name evidence="1" type="ORF">GWI33_012286</name>
</gene>
<comment type="caution">
    <text evidence="1">The sequence shown here is derived from an EMBL/GenBank/DDBJ whole genome shotgun (WGS) entry which is preliminary data.</text>
</comment>
<accession>A0A834IAC0</accession>
<evidence type="ECO:0000313" key="1">
    <source>
        <dbReference type="EMBL" id="KAF7274998.1"/>
    </source>
</evidence>
<dbReference type="Proteomes" id="UP000625711">
    <property type="component" value="Unassembled WGS sequence"/>
</dbReference>
<keyword evidence="2" id="KW-1185">Reference proteome</keyword>
<evidence type="ECO:0000313" key="2">
    <source>
        <dbReference type="Proteomes" id="UP000625711"/>
    </source>
</evidence>